<dbReference type="Proteomes" id="UP000249757">
    <property type="component" value="Unassembled WGS sequence"/>
</dbReference>
<evidence type="ECO:0000313" key="1">
    <source>
        <dbReference type="EMBL" id="KAF7565952.1"/>
    </source>
</evidence>
<dbReference type="OMA" id="QWGLKNF"/>
<reference evidence="1" key="1">
    <citation type="journal article" date="2018" name="BMC Genomics">
        <title>Comparative genomics of the wheat fungal pathogen Pyrenophora tritici-repentis reveals chromosomal variations and genome plasticity.</title>
        <authorList>
            <person name="Moolhuijzen P."/>
            <person name="See P.T."/>
            <person name="Hane J.K."/>
            <person name="Shi G."/>
            <person name="Liu Z."/>
            <person name="Oliver R.P."/>
            <person name="Moffat C.S."/>
        </authorList>
    </citation>
    <scope>NUCLEOTIDE SEQUENCE [LARGE SCALE GENOMIC DNA]</scope>
    <source>
        <strain evidence="1">M4</strain>
    </source>
</reference>
<reference evidence="4" key="4">
    <citation type="journal article" date="2022" name="Microb. Genom.">
        <title>A global pangenome for the wheat fungal pathogen Pyrenophora tritici-repentis and prediction of effector protein structural homology.</title>
        <authorList>
            <person name="Moolhuijzen P.M."/>
            <person name="See P.T."/>
            <person name="Shi G."/>
            <person name="Powell H.R."/>
            <person name="Cockram J."/>
            <person name="Jorgensen L.N."/>
            <person name="Benslimane H."/>
            <person name="Strelkov S.E."/>
            <person name="Turner J."/>
            <person name="Liu Z."/>
            <person name="Moffat C.S."/>
        </authorList>
    </citation>
    <scope>NUCLEOTIDE SEQUENCE [LARGE SCALE GENOMIC DNA]</scope>
</reference>
<evidence type="ECO:0000313" key="2">
    <source>
        <dbReference type="EMBL" id="KAI1509657.1"/>
    </source>
</evidence>
<dbReference type="InterPro" id="IPR029068">
    <property type="entry name" value="Glyas_Bleomycin-R_OHBP_Dase"/>
</dbReference>
<protein>
    <submittedName>
        <fullName evidence="1">Uncharacterized protein</fullName>
    </submittedName>
</protein>
<keyword evidence="4" id="KW-1185">Reference proteome</keyword>
<proteinExistence type="predicted"/>
<name>A0A2W1HSG7_9PLEO</name>
<gene>
    <name evidence="2" type="ORF">Ptr86124_011243</name>
    <name evidence="1" type="ORF">PtrM4_053860</name>
</gene>
<dbReference type="EMBL" id="NQIK02000010">
    <property type="protein sequence ID" value="KAF7565952.1"/>
    <property type="molecule type" value="Genomic_DNA"/>
</dbReference>
<organism evidence="1 3">
    <name type="scientific">Pyrenophora tritici-repentis</name>
    <dbReference type="NCBI Taxonomy" id="45151"/>
    <lineage>
        <taxon>Eukaryota</taxon>
        <taxon>Fungi</taxon>
        <taxon>Dikarya</taxon>
        <taxon>Ascomycota</taxon>
        <taxon>Pezizomycotina</taxon>
        <taxon>Dothideomycetes</taxon>
        <taxon>Pleosporomycetidae</taxon>
        <taxon>Pleosporales</taxon>
        <taxon>Pleosporineae</taxon>
        <taxon>Pleosporaceae</taxon>
        <taxon>Pyrenophora</taxon>
    </lineage>
</organism>
<dbReference type="Gene3D" id="3.10.180.10">
    <property type="entry name" value="2,3-Dihydroxybiphenyl 1,2-Dioxygenase, domain 1"/>
    <property type="match status" value="1"/>
</dbReference>
<evidence type="ECO:0000313" key="3">
    <source>
        <dbReference type="Proteomes" id="UP000245464"/>
    </source>
</evidence>
<comment type="caution">
    <text evidence="1">The sequence shown here is derived from an EMBL/GenBank/DDBJ whole genome shotgun (WGS) entry which is preliminary data.</text>
</comment>
<accession>A0A2W1HSG7</accession>
<dbReference type="AlphaFoldDB" id="A0A2W1HSG7"/>
<dbReference type="SUPFAM" id="SSF54593">
    <property type="entry name" value="Glyoxalase/Bleomycin resistance protein/Dihydroxybiphenyl dioxygenase"/>
    <property type="match status" value="1"/>
</dbReference>
<reference evidence="2" key="3">
    <citation type="journal article" date="2022" name="bioRxiv">
        <title>A global pangenome for the wheat fungal pathogen Pyrenophora tritici-repentis and prediction of effector protein structural homology.</title>
        <authorList>
            <person name="Moolhuijzen P."/>
            <person name="See P.T."/>
            <person name="Shi G."/>
            <person name="Powell H.R."/>
            <person name="Cockram J."/>
            <person name="Jorgensen L.N."/>
            <person name="Benslimane H."/>
            <person name="Strelkov S.E."/>
            <person name="Turner J."/>
            <person name="Liu Z."/>
            <person name="Moffat C.S."/>
        </authorList>
    </citation>
    <scope>NUCLEOTIDE SEQUENCE</scope>
    <source>
        <strain evidence="2">86-124</strain>
    </source>
</reference>
<reference evidence="2" key="2">
    <citation type="submission" date="2021-05" db="EMBL/GenBank/DDBJ databases">
        <authorList>
            <person name="Moolhuijzen P.M."/>
            <person name="Moffat C.S."/>
        </authorList>
    </citation>
    <scope>NUCLEOTIDE SEQUENCE</scope>
    <source>
        <strain evidence="2">86-124</strain>
    </source>
</reference>
<dbReference type="EMBL" id="NRDI02000019">
    <property type="protein sequence ID" value="KAI1509657.1"/>
    <property type="molecule type" value="Genomic_DNA"/>
</dbReference>
<dbReference type="Proteomes" id="UP000245464">
    <property type="component" value="Chromosome 10"/>
</dbReference>
<evidence type="ECO:0000313" key="4">
    <source>
        <dbReference type="Proteomes" id="UP000249757"/>
    </source>
</evidence>
<sequence length="282" mass="31018">MSLAPAPTRLRQIALVAKDLEGTKQLLTHVLGIDVIFEDVAVEQWGLKNFLVPLGGDMIEVVSPIKEGTTAGRMLEKRGEGGYMIIMETEDAKKRRDYIVANELAKVIFEHEYTDSVCIQYHPKGIKGGIMPELDSHTPSPSNPTPLQTRFSPWHACGTQVDSYTSLMKQSGHLNLEGCALRLRPGDAGHEAASRQWEEIFGVGRSRDMLAFTNARLGFIRGQEGLPEGLVSITVGVRGKEKLDAILESARNAGVCRNGWVDMCGIKWYFVLTGHDASKGKL</sequence>